<keyword evidence="5" id="KW-1185">Reference proteome</keyword>
<feature type="domain" description="HTH tetR-type" evidence="3">
    <location>
        <begin position="13"/>
        <end position="72"/>
    </location>
</feature>
<proteinExistence type="predicted"/>
<accession>A0A1H4KYN3</accession>
<evidence type="ECO:0000256" key="1">
    <source>
        <dbReference type="ARBA" id="ARBA00023125"/>
    </source>
</evidence>
<dbReference type="RefSeq" id="WP_068740452.1">
    <property type="nucleotide sequence ID" value="NZ_CBDRGN010000005.1"/>
</dbReference>
<dbReference type="OrthoDB" id="8688418at2"/>
<name>A0A1H4KYN3_TSUTY</name>
<reference evidence="5" key="1">
    <citation type="submission" date="2016-10" db="EMBL/GenBank/DDBJ databases">
        <authorList>
            <person name="Varghese N."/>
            <person name="Submissions S."/>
        </authorList>
    </citation>
    <scope>NUCLEOTIDE SEQUENCE [LARGE SCALE GENOMIC DNA]</scope>
    <source>
        <strain evidence="5">DSM 44234</strain>
    </source>
</reference>
<dbReference type="InterPro" id="IPR001647">
    <property type="entry name" value="HTH_TetR"/>
</dbReference>
<evidence type="ECO:0000313" key="5">
    <source>
        <dbReference type="Proteomes" id="UP000182241"/>
    </source>
</evidence>
<dbReference type="InterPro" id="IPR050109">
    <property type="entry name" value="HTH-type_TetR-like_transc_reg"/>
</dbReference>
<feature type="DNA-binding region" description="H-T-H motif" evidence="2">
    <location>
        <begin position="35"/>
        <end position="54"/>
    </location>
</feature>
<dbReference type="Proteomes" id="UP000182241">
    <property type="component" value="Unassembled WGS sequence"/>
</dbReference>
<keyword evidence="1 2" id="KW-0238">DNA-binding</keyword>
<evidence type="ECO:0000259" key="3">
    <source>
        <dbReference type="PROSITE" id="PS50977"/>
    </source>
</evidence>
<dbReference type="InterPro" id="IPR009057">
    <property type="entry name" value="Homeodomain-like_sf"/>
</dbReference>
<dbReference type="AlphaFoldDB" id="A0A1H4KYN3"/>
<organism evidence="4 5">
    <name type="scientific">Tsukamurella tyrosinosolvens</name>
    <dbReference type="NCBI Taxonomy" id="57704"/>
    <lineage>
        <taxon>Bacteria</taxon>
        <taxon>Bacillati</taxon>
        <taxon>Actinomycetota</taxon>
        <taxon>Actinomycetes</taxon>
        <taxon>Mycobacteriales</taxon>
        <taxon>Tsukamurellaceae</taxon>
        <taxon>Tsukamurella</taxon>
    </lineage>
</organism>
<evidence type="ECO:0000256" key="2">
    <source>
        <dbReference type="PROSITE-ProRule" id="PRU00335"/>
    </source>
</evidence>
<sequence length="197" mass="21528">MPDATPRRRRNPEQTRAALVESALTLASGGYGYPTAREIAAHAGTSERSVYVHFPNLDDLRVAVGEVQAERVRALVAPIESAQPLPERIAAAVEQSMDIYRLQRHVRPAGLVAAARIPAVDASMAATEDRIRSNWARTFSPEIERSTDAGLLDAIDTVLAWSTIFHLLERRHLPESACTAICTRMLTALVQAPGGRR</sequence>
<dbReference type="Gene3D" id="1.10.357.10">
    <property type="entry name" value="Tetracycline Repressor, domain 2"/>
    <property type="match status" value="1"/>
</dbReference>
<dbReference type="PANTHER" id="PTHR30055:SF226">
    <property type="entry name" value="HTH-TYPE TRANSCRIPTIONAL REGULATOR PKSA"/>
    <property type="match status" value="1"/>
</dbReference>
<evidence type="ECO:0000313" key="4">
    <source>
        <dbReference type="EMBL" id="SEB63620.1"/>
    </source>
</evidence>
<dbReference type="PROSITE" id="PS50977">
    <property type="entry name" value="HTH_TETR_2"/>
    <property type="match status" value="1"/>
</dbReference>
<dbReference type="SUPFAM" id="SSF46689">
    <property type="entry name" value="Homeodomain-like"/>
    <property type="match status" value="1"/>
</dbReference>
<dbReference type="GO" id="GO:0003700">
    <property type="term" value="F:DNA-binding transcription factor activity"/>
    <property type="evidence" value="ECO:0007669"/>
    <property type="project" value="TreeGrafter"/>
</dbReference>
<protein>
    <submittedName>
        <fullName evidence="4">DNA-binding transcriptional regulator, AcrR family</fullName>
    </submittedName>
</protein>
<gene>
    <name evidence="4" type="ORF">SAMN04489793_0395</name>
</gene>
<dbReference type="STRING" id="57704.SAMN04489793_0395"/>
<dbReference type="GO" id="GO:0000976">
    <property type="term" value="F:transcription cis-regulatory region binding"/>
    <property type="evidence" value="ECO:0007669"/>
    <property type="project" value="TreeGrafter"/>
</dbReference>
<dbReference type="Pfam" id="PF00440">
    <property type="entry name" value="TetR_N"/>
    <property type="match status" value="1"/>
</dbReference>
<dbReference type="PANTHER" id="PTHR30055">
    <property type="entry name" value="HTH-TYPE TRANSCRIPTIONAL REGULATOR RUTR"/>
    <property type="match status" value="1"/>
</dbReference>
<dbReference type="EMBL" id="FNSA01000003">
    <property type="protein sequence ID" value="SEB63620.1"/>
    <property type="molecule type" value="Genomic_DNA"/>
</dbReference>